<dbReference type="Proteomes" id="UP000076154">
    <property type="component" value="Unassembled WGS sequence"/>
</dbReference>
<reference evidence="1" key="1">
    <citation type="submission" date="2018-04" db="EMBL/GenBank/DDBJ databases">
        <title>Whole genome sequencing of Hypsizygus marmoreus.</title>
        <authorList>
            <person name="Choi I.-G."/>
            <person name="Min B."/>
            <person name="Kim J.-G."/>
            <person name="Kim S."/>
            <person name="Oh Y.-L."/>
            <person name="Kong W.-S."/>
            <person name="Park H."/>
            <person name="Jeong J."/>
            <person name="Song E.-S."/>
        </authorList>
    </citation>
    <scope>NUCLEOTIDE SEQUENCE [LARGE SCALE GENOMIC DNA]</scope>
    <source>
        <strain evidence="1">51987-8</strain>
    </source>
</reference>
<protein>
    <submittedName>
        <fullName evidence="1">Uncharacterized protein</fullName>
    </submittedName>
</protein>
<dbReference type="AlphaFoldDB" id="A0A369K7F8"/>
<evidence type="ECO:0000313" key="1">
    <source>
        <dbReference type="EMBL" id="RDB26816.1"/>
    </source>
</evidence>
<keyword evidence="2" id="KW-1185">Reference proteome</keyword>
<dbReference type="EMBL" id="LUEZ02000023">
    <property type="protein sequence ID" value="RDB26816.1"/>
    <property type="molecule type" value="Genomic_DNA"/>
</dbReference>
<evidence type="ECO:0000313" key="2">
    <source>
        <dbReference type="Proteomes" id="UP000076154"/>
    </source>
</evidence>
<sequence>MTPATSDLIRGVLLANSVDWLDLILLAADQFMRSYWNILWDRMFDTNGAFFRLYCRAFLTIGMYAVRIRNCNGIFSTVPRSPGGADLGSPWDPNEIVYEKLFYFCEMLKSSIETQIRGRLRAELESHKLDPPNPESPGVRVPKLITIQKLLSLMKDQTFDTWKPYMMENGRAVPLSGRAGIQIMINHPLNVLADDCGYGGWLTYIRRNGYNIDDMMYASVWYHTQYEFLEVFKDDSIVSTLPPAQKKPIMDIIRDLSKPRNRYDTFFFLFDRSRSAKTGPLQTGFRRLDSWLFNKMLDRIKEDPSNHRQAGRQPGSEVSIQRYTAGDVTGVFSTAPPWFGMRGPDDDVGIIEARSIILACCSRC</sequence>
<accession>A0A369K7F8</accession>
<proteinExistence type="predicted"/>
<organism evidence="1 2">
    <name type="scientific">Hypsizygus marmoreus</name>
    <name type="common">White beech mushroom</name>
    <name type="synonym">Agaricus marmoreus</name>
    <dbReference type="NCBI Taxonomy" id="39966"/>
    <lineage>
        <taxon>Eukaryota</taxon>
        <taxon>Fungi</taxon>
        <taxon>Dikarya</taxon>
        <taxon>Basidiomycota</taxon>
        <taxon>Agaricomycotina</taxon>
        <taxon>Agaricomycetes</taxon>
        <taxon>Agaricomycetidae</taxon>
        <taxon>Agaricales</taxon>
        <taxon>Tricholomatineae</taxon>
        <taxon>Lyophyllaceae</taxon>
        <taxon>Hypsizygus</taxon>
    </lineage>
</organism>
<name>A0A369K7F8_HYPMA</name>
<gene>
    <name evidence="1" type="ORF">Hypma_005381</name>
</gene>
<dbReference type="InParanoid" id="A0A369K7F8"/>
<comment type="caution">
    <text evidence="1">The sequence shown here is derived from an EMBL/GenBank/DDBJ whole genome shotgun (WGS) entry which is preliminary data.</text>
</comment>